<dbReference type="EMBL" id="QUSZ01004124">
    <property type="protein sequence ID" value="RHY15776.1"/>
    <property type="molecule type" value="Genomic_DNA"/>
</dbReference>
<protein>
    <submittedName>
        <fullName evidence="1">Uncharacterized protein</fullName>
    </submittedName>
</protein>
<reference evidence="1 2" key="1">
    <citation type="submission" date="2018-08" db="EMBL/GenBank/DDBJ databases">
        <title>Aphanomyces genome sequencing and annotation.</title>
        <authorList>
            <person name="Minardi D."/>
            <person name="Oidtmann B."/>
            <person name="Van Der Giezen M."/>
            <person name="Studholme D.J."/>
        </authorList>
    </citation>
    <scope>NUCLEOTIDE SEQUENCE [LARGE SCALE GENOMIC DNA]</scope>
    <source>
        <strain evidence="1 2">Kv</strain>
    </source>
</reference>
<gene>
    <name evidence="1" type="ORF">DYB36_006214</name>
</gene>
<accession>A0A397B674</accession>
<dbReference type="AlphaFoldDB" id="A0A397B674"/>
<evidence type="ECO:0000313" key="1">
    <source>
        <dbReference type="EMBL" id="RHY15776.1"/>
    </source>
</evidence>
<organism evidence="1 2">
    <name type="scientific">Aphanomyces astaci</name>
    <name type="common">Crayfish plague agent</name>
    <dbReference type="NCBI Taxonomy" id="112090"/>
    <lineage>
        <taxon>Eukaryota</taxon>
        <taxon>Sar</taxon>
        <taxon>Stramenopiles</taxon>
        <taxon>Oomycota</taxon>
        <taxon>Saprolegniomycetes</taxon>
        <taxon>Saprolegniales</taxon>
        <taxon>Verrucalvaceae</taxon>
        <taxon>Aphanomyces</taxon>
    </lineage>
</organism>
<comment type="caution">
    <text evidence="1">The sequence shown here is derived from an EMBL/GenBank/DDBJ whole genome shotgun (WGS) entry which is preliminary data.</text>
</comment>
<proteinExistence type="predicted"/>
<name>A0A397B674_APHAT</name>
<evidence type="ECO:0000313" key="2">
    <source>
        <dbReference type="Proteomes" id="UP000265427"/>
    </source>
</evidence>
<sequence>MYFLETSDQLYVTSSFASLHEYAEEPGDPFAEHCGQRVIACIARLCEQVDSAFHDGDVSRVLHQFRDLNGYSFCKRLFELLPPLVLAIISVRPKDGFTSFKGATTFGSIVSMVKVLLSTQMLPAMDENLQLDTQLYDASDNYNMD</sequence>
<dbReference type="Proteomes" id="UP000265427">
    <property type="component" value="Unassembled WGS sequence"/>
</dbReference>